<feature type="transmembrane region" description="Helical" evidence="6">
    <location>
        <begin position="214"/>
        <end position="234"/>
    </location>
</feature>
<evidence type="ECO:0000256" key="4">
    <source>
        <dbReference type="ARBA" id="ARBA00023136"/>
    </source>
</evidence>
<feature type="transmembrane region" description="Helical" evidence="6">
    <location>
        <begin position="246"/>
        <end position="264"/>
    </location>
</feature>
<dbReference type="Proteomes" id="UP000076584">
    <property type="component" value="Unassembled WGS sequence"/>
</dbReference>
<keyword evidence="3 6" id="KW-1133">Transmembrane helix</keyword>
<name>A0A161Y359_COLIC</name>
<feature type="transmembrane region" description="Helical" evidence="6">
    <location>
        <begin position="406"/>
        <end position="427"/>
    </location>
</feature>
<dbReference type="InterPro" id="IPR004695">
    <property type="entry name" value="SLAC1/Mae1/Ssu1/TehA"/>
</dbReference>
<evidence type="ECO:0000256" key="1">
    <source>
        <dbReference type="ARBA" id="ARBA00004141"/>
    </source>
</evidence>
<dbReference type="PANTHER" id="PTHR31162:SF3">
    <property type="entry name" value="TRANSPORTER_MALIC ACID TRANSPORT PROTEIN, PUTATIVE-RELATED"/>
    <property type="match status" value="1"/>
</dbReference>
<protein>
    <submittedName>
        <fullName evidence="7">C4-dicarboxylate transporter malic acid transporter</fullName>
    </submittedName>
</protein>
<organism evidence="7 8">
    <name type="scientific">Colletotrichum incanum</name>
    <name type="common">Soybean anthracnose fungus</name>
    <dbReference type="NCBI Taxonomy" id="1573173"/>
    <lineage>
        <taxon>Eukaryota</taxon>
        <taxon>Fungi</taxon>
        <taxon>Dikarya</taxon>
        <taxon>Ascomycota</taxon>
        <taxon>Pezizomycotina</taxon>
        <taxon>Sordariomycetes</taxon>
        <taxon>Hypocreomycetidae</taxon>
        <taxon>Glomerellales</taxon>
        <taxon>Glomerellaceae</taxon>
        <taxon>Colletotrichum</taxon>
        <taxon>Colletotrichum spaethianum species complex</taxon>
    </lineage>
</organism>
<reference evidence="7 8" key="1">
    <citation type="submission" date="2015-06" db="EMBL/GenBank/DDBJ databases">
        <title>Survival trade-offs in plant roots during colonization by closely related pathogenic and mutualistic fungi.</title>
        <authorList>
            <person name="Hacquard S."/>
            <person name="Kracher B."/>
            <person name="Hiruma K."/>
            <person name="Weinman A."/>
            <person name="Muench P."/>
            <person name="Garrido Oter R."/>
            <person name="Ver Loren van Themaat E."/>
            <person name="Dallerey J.-F."/>
            <person name="Damm U."/>
            <person name="Henrissat B."/>
            <person name="Lespinet O."/>
            <person name="Thon M."/>
            <person name="Kemen E."/>
            <person name="McHardy A.C."/>
            <person name="Schulze-Lefert P."/>
            <person name="O'Connell R.J."/>
        </authorList>
    </citation>
    <scope>NUCLEOTIDE SEQUENCE [LARGE SCALE GENOMIC DNA]</scope>
    <source>
        <strain evidence="7 8">MAFF 238704</strain>
    </source>
</reference>
<feature type="transmembrane region" description="Helical" evidence="6">
    <location>
        <begin position="324"/>
        <end position="343"/>
    </location>
</feature>
<dbReference type="PANTHER" id="PTHR31162">
    <property type="entry name" value="MALIC ACID TRANSPORT PROTEIN-RELATED"/>
    <property type="match status" value="1"/>
</dbReference>
<dbReference type="STRING" id="1573173.A0A161Y359"/>
<dbReference type="Pfam" id="PF03595">
    <property type="entry name" value="SLAC1"/>
    <property type="match status" value="1"/>
</dbReference>
<feature type="non-terminal residue" evidence="7">
    <location>
        <position position="1"/>
    </location>
</feature>
<feature type="transmembrane region" description="Helical" evidence="6">
    <location>
        <begin position="433"/>
        <end position="459"/>
    </location>
</feature>
<feature type="compositionally biased region" description="Basic and acidic residues" evidence="5">
    <location>
        <begin position="66"/>
        <end position="80"/>
    </location>
</feature>
<evidence type="ECO:0000313" key="7">
    <source>
        <dbReference type="EMBL" id="KZL83842.1"/>
    </source>
</evidence>
<evidence type="ECO:0000256" key="6">
    <source>
        <dbReference type="SAM" id="Phobius"/>
    </source>
</evidence>
<feature type="region of interest" description="Disordered" evidence="5">
    <location>
        <begin position="26"/>
        <end position="97"/>
    </location>
</feature>
<accession>A0A161Y359</accession>
<evidence type="ECO:0000256" key="5">
    <source>
        <dbReference type="SAM" id="MobiDB-lite"/>
    </source>
</evidence>
<evidence type="ECO:0000256" key="2">
    <source>
        <dbReference type="ARBA" id="ARBA00022692"/>
    </source>
</evidence>
<keyword evidence="8" id="KW-1185">Reference proteome</keyword>
<dbReference type="EMBL" id="LFIW01001040">
    <property type="protein sequence ID" value="KZL83842.1"/>
    <property type="molecule type" value="Genomic_DNA"/>
</dbReference>
<feature type="transmembrane region" description="Helical" evidence="6">
    <location>
        <begin position="180"/>
        <end position="202"/>
    </location>
</feature>
<dbReference type="AlphaFoldDB" id="A0A161Y359"/>
<dbReference type="GO" id="GO:0016020">
    <property type="term" value="C:membrane"/>
    <property type="evidence" value="ECO:0007669"/>
    <property type="project" value="UniProtKB-SubCell"/>
</dbReference>
<feature type="compositionally biased region" description="Polar residues" evidence="5">
    <location>
        <begin position="38"/>
        <end position="50"/>
    </location>
</feature>
<feature type="transmembrane region" description="Helical" evidence="6">
    <location>
        <begin position="363"/>
        <end position="385"/>
    </location>
</feature>
<evidence type="ECO:0000256" key="3">
    <source>
        <dbReference type="ARBA" id="ARBA00022989"/>
    </source>
</evidence>
<proteinExistence type="predicted"/>
<dbReference type="GO" id="GO:0015140">
    <property type="term" value="F:malate transmembrane transporter activity"/>
    <property type="evidence" value="ECO:0007669"/>
    <property type="project" value="InterPro"/>
</dbReference>
<comment type="subcellular location">
    <subcellularLocation>
        <location evidence="1">Membrane</location>
        <topology evidence="1">Multi-pass membrane protein</topology>
    </subcellularLocation>
</comment>
<dbReference type="Gene3D" id="1.50.10.150">
    <property type="entry name" value="Voltage-dependent anion channel"/>
    <property type="match status" value="1"/>
</dbReference>
<evidence type="ECO:0000313" key="8">
    <source>
        <dbReference type="Proteomes" id="UP000076584"/>
    </source>
</evidence>
<feature type="transmembrane region" description="Helical" evidence="6">
    <location>
        <begin position="284"/>
        <end position="312"/>
    </location>
</feature>
<dbReference type="CDD" id="cd09317">
    <property type="entry name" value="TDT_Mae1_like"/>
    <property type="match status" value="1"/>
</dbReference>
<feature type="transmembrane region" description="Helical" evidence="6">
    <location>
        <begin position="107"/>
        <end position="129"/>
    </location>
</feature>
<gene>
    <name evidence="7" type="ORF">CI238_10318</name>
</gene>
<dbReference type="InterPro" id="IPR030185">
    <property type="entry name" value="Mae1"/>
</dbReference>
<sequence length="470" mass="51915">LGLSYGKMAPAHEMVADCAYQTPDGHNRPSYFAHANEAPSTLFQTPNSPSRRPPFASYSQGPALESEYRAHPSAEARVQSDEPSPSNAKASKESRSSFQKVGIRDRIACHTWTWFTMATGGMANVIHSLPYQAAWLNGVAVAFFLLNIILFIMNCVLAGFRFKSRPGTLTHSFADQTESLFIPSSVVSVAIISINICQFGVPHVGPWLLRAMQILFWFYVALSVVASSTIYLILWSTLAFPIHTMTPTWVFPAYPLLLTAPFASNLIQAATQTNQQTVTLNTTAIALCAVATQGAGCLIAFMISAAFIYRLMTQKLPRDFQRPGVFISIGPFAFTVGGIVQLGNQAETILPSSFLGTDIAVPIVKVMSVMIGLWLWGLSLWFFIVSVGSLWKYVRPESKMPFQMTWWSFVFPNTALITATTALGKVFQNNGLQIFGCVMAACLIVVWIVVFVTMIRCLYQRELLWPKDTQ</sequence>
<keyword evidence="2 6" id="KW-0812">Transmembrane</keyword>
<comment type="caution">
    <text evidence="7">The sequence shown here is derived from an EMBL/GenBank/DDBJ whole genome shotgun (WGS) entry which is preliminary data.</text>
</comment>
<dbReference type="InterPro" id="IPR038665">
    <property type="entry name" value="Voltage-dep_anion_channel_sf"/>
</dbReference>
<feature type="transmembrane region" description="Helical" evidence="6">
    <location>
        <begin position="135"/>
        <end position="160"/>
    </location>
</feature>
<keyword evidence="4 6" id="KW-0472">Membrane</keyword>